<dbReference type="AlphaFoldDB" id="A0A2I0TLP1"/>
<reference evidence="3" key="1">
    <citation type="submission" date="2017-11" db="EMBL/GenBank/DDBJ databases">
        <authorList>
            <person name="Lima N.C."/>
            <person name="Parody-Merino A.M."/>
            <person name="Battley P.F."/>
            <person name="Fidler A.E."/>
            <person name="Prosdocimi F."/>
        </authorList>
    </citation>
    <scope>NUCLEOTIDE SEQUENCE [LARGE SCALE GENOMIC DNA]</scope>
</reference>
<reference evidence="3" key="2">
    <citation type="submission" date="2017-12" db="EMBL/GenBank/DDBJ databases">
        <title>Genome sequence of the Bar-tailed Godwit (Limosa lapponica baueri).</title>
        <authorList>
            <person name="Lima N.C.B."/>
            <person name="Parody-Merino A.M."/>
            <person name="Battley P.F."/>
            <person name="Fidler A.E."/>
            <person name="Prosdocimi F."/>
        </authorList>
    </citation>
    <scope>NUCLEOTIDE SEQUENCE [LARGE SCALE GENOMIC DNA]</scope>
</reference>
<protein>
    <submittedName>
        <fullName evidence="2">Uncharacterized protein</fullName>
    </submittedName>
</protein>
<sequence>MGDIRLLLPEGSAKDLSMTDHHQASNARRQQGTQPEQNSCLKNHKPRKELLRRKLSCPRSILPPNPGLSSPWSSQVARINPKPELQQHKSSGGSQTGVSAPSQLKGAAGENAGFAAPVALAGPVADIALPAKGRAFIPGCARQIAVPT</sequence>
<feature type="compositionally biased region" description="Basic residues" evidence="1">
    <location>
        <begin position="42"/>
        <end position="56"/>
    </location>
</feature>
<evidence type="ECO:0000313" key="2">
    <source>
        <dbReference type="EMBL" id="PKU34731.1"/>
    </source>
</evidence>
<dbReference type="Proteomes" id="UP000233556">
    <property type="component" value="Unassembled WGS sequence"/>
</dbReference>
<proteinExistence type="predicted"/>
<feature type="compositionally biased region" description="Polar residues" evidence="1">
    <location>
        <begin position="24"/>
        <end position="41"/>
    </location>
</feature>
<name>A0A2I0TLP1_LIMLA</name>
<feature type="compositionally biased region" description="Polar residues" evidence="1">
    <location>
        <begin position="88"/>
        <end position="102"/>
    </location>
</feature>
<evidence type="ECO:0000256" key="1">
    <source>
        <dbReference type="SAM" id="MobiDB-lite"/>
    </source>
</evidence>
<organism evidence="2 3">
    <name type="scientific">Limosa lapponica baueri</name>
    <dbReference type="NCBI Taxonomy" id="1758121"/>
    <lineage>
        <taxon>Eukaryota</taxon>
        <taxon>Metazoa</taxon>
        <taxon>Chordata</taxon>
        <taxon>Craniata</taxon>
        <taxon>Vertebrata</taxon>
        <taxon>Euteleostomi</taxon>
        <taxon>Archelosauria</taxon>
        <taxon>Archosauria</taxon>
        <taxon>Dinosauria</taxon>
        <taxon>Saurischia</taxon>
        <taxon>Theropoda</taxon>
        <taxon>Coelurosauria</taxon>
        <taxon>Aves</taxon>
        <taxon>Neognathae</taxon>
        <taxon>Neoaves</taxon>
        <taxon>Charadriiformes</taxon>
        <taxon>Scolopacidae</taxon>
        <taxon>Limosa</taxon>
    </lineage>
</organism>
<dbReference type="EMBL" id="KZ508847">
    <property type="protein sequence ID" value="PKU34731.1"/>
    <property type="molecule type" value="Genomic_DNA"/>
</dbReference>
<gene>
    <name evidence="2" type="ORF">llap_14965</name>
</gene>
<evidence type="ECO:0000313" key="3">
    <source>
        <dbReference type="Proteomes" id="UP000233556"/>
    </source>
</evidence>
<feature type="compositionally biased region" description="Polar residues" evidence="1">
    <location>
        <begin position="67"/>
        <end position="77"/>
    </location>
</feature>
<keyword evidence="3" id="KW-1185">Reference proteome</keyword>
<accession>A0A2I0TLP1</accession>
<feature type="region of interest" description="Disordered" evidence="1">
    <location>
        <begin position="1"/>
        <end position="105"/>
    </location>
</feature>